<name>G6AZ51_9BACT</name>
<evidence type="ECO:0000313" key="1">
    <source>
        <dbReference type="EMBL" id="EHJ38665.1"/>
    </source>
</evidence>
<dbReference type="AlphaFoldDB" id="G6AZ51"/>
<protein>
    <submittedName>
        <fullName evidence="1">Uncharacterized protein</fullName>
    </submittedName>
</protein>
<dbReference type="Proteomes" id="UP000004407">
    <property type="component" value="Unassembled WGS sequence"/>
</dbReference>
<evidence type="ECO:0000313" key="2">
    <source>
        <dbReference type="Proteomes" id="UP000004407"/>
    </source>
</evidence>
<dbReference type="HOGENOM" id="CLU_2827642_0_0_10"/>
<reference evidence="1 2" key="1">
    <citation type="submission" date="2011-08" db="EMBL/GenBank/DDBJ databases">
        <authorList>
            <person name="Weinstock G."/>
            <person name="Sodergren E."/>
            <person name="Clifton S."/>
            <person name="Fulton L."/>
            <person name="Fulton B."/>
            <person name="Courtney L."/>
            <person name="Fronick C."/>
            <person name="Harrison M."/>
            <person name="Strong C."/>
            <person name="Farmer C."/>
            <person name="Delahaunty K."/>
            <person name="Markovic C."/>
            <person name="Hall O."/>
            <person name="Minx P."/>
            <person name="Tomlinson C."/>
            <person name="Mitreva M."/>
            <person name="Hou S."/>
            <person name="Chen J."/>
            <person name="Wollam A."/>
            <person name="Pepin K.H."/>
            <person name="Johnson M."/>
            <person name="Bhonagiri V."/>
            <person name="Zhang X."/>
            <person name="Suruliraj S."/>
            <person name="Warren W."/>
            <person name="Chinwalla A."/>
            <person name="Mardis E.R."/>
            <person name="Wilson R.K."/>
        </authorList>
    </citation>
    <scope>NUCLEOTIDE SEQUENCE [LARGE SCALE GENOMIC DNA]</scope>
    <source>
        <strain evidence="1 2">DSM 18206</strain>
    </source>
</reference>
<sequence>MVWNDVCLGSYRFNEPSASTDADIRIDRRRHPHRPAQTSASTGADIRIDRRRCLKCCNCVIIIWIK</sequence>
<gene>
    <name evidence="1" type="ORF">HMPREF0673_01915</name>
</gene>
<accession>G6AZ51</accession>
<dbReference type="EMBL" id="AFZZ01000168">
    <property type="protein sequence ID" value="EHJ38665.1"/>
    <property type="molecule type" value="Genomic_DNA"/>
</dbReference>
<comment type="caution">
    <text evidence="1">The sequence shown here is derived from an EMBL/GenBank/DDBJ whole genome shotgun (WGS) entry which is preliminary data.</text>
</comment>
<proteinExistence type="predicted"/>
<organism evidence="1 2">
    <name type="scientific">Leyella stercorea DSM 18206</name>
    <dbReference type="NCBI Taxonomy" id="1002367"/>
    <lineage>
        <taxon>Bacteria</taxon>
        <taxon>Pseudomonadati</taxon>
        <taxon>Bacteroidota</taxon>
        <taxon>Bacteroidia</taxon>
        <taxon>Bacteroidales</taxon>
        <taxon>Prevotellaceae</taxon>
        <taxon>Leyella</taxon>
    </lineage>
</organism>